<sequence>MLSKMFDAAYADIRRALAYFSVNLSREMKLTSHVCPSVALSFFSFLFCALLGTTVSEYSNNPRYHIKVGMLLPRYSPQLIPLDGYTRSASAIMLAVDRLGRENKLDDVNFTFVWEYEECNEHTALGLAVQMILNESITVLVGPPCNAPAIDVGILTAYYDLPNFLWGPVTAAQFNDNVRFPTLASVTPDSFSFAVFTASIDIA</sequence>
<keyword evidence="3" id="KW-1133">Transmembrane helix</keyword>
<evidence type="ECO:0000256" key="2">
    <source>
        <dbReference type="ARBA" id="ARBA00022692"/>
    </source>
</evidence>
<evidence type="ECO:0000259" key="5">
    <source>
        <dbReference type="Pfam" id="PF01094"/>
    </source>
</evidence>
<reference evidence="8" key="1">
    <citation type="submission" date="2016-06" db="UniProtKB">
        <authorList>
            <consortium name="WormBaseParasite"/>
        </authorList>
    </citation>
    <scope>IDENTIFICATION</scope>
</reference>
<dbReference type="GO" id="GO:0017046">
    <property type="term" value="F:peptide hormone binding"/>
    <property type="evidence" value="ECO:0007669"/>
    <property type="project" value="TreeGrafter"/>
</dbReference>
<dbReference type="GO" id="GO:0007165">
    <property type="term" value="P:signal transduction"/>
    <property type="evidence" value="ECO:0007669"/>
    <property type="project" value="TreeGrafter"/>
</dbReference>
<accession>A0A183TZL6</accession>
<dbReference type="Pfam" id="PF01094">
    <property type="entry name" value="ANF_receptor"/>
    <property type="match status" value="1"/>
</dbReference>
<comment type="subcellular location">
    <subcellularLocation>
        <location evidence="1">Membrane</location>
    </subcellularLocation>
</comment>
<name>A0A183TZL6_TOXCA</name>
<dbReference type="SUPFAM" id="SSF53822">
    <property type="entry name" value="Periplasmic binding protein-like I"/>
    <property type="match status" value="1"/>
</dbReference>
<dbReference type="EMBL" id="UYWY01001378">
    <property type="protein sequence ID" value="VDM26671.1"/>
    <property type="molecule type" value="Genomic_DNA"/>
</dbReference>
<keyword evidence="4" id="KW-0472">Membrane</keyword>
<protein>
    <submittedName>
        <fullName evidence="8">ANF_receptor domain-containing protein</fullName>
    </submittedName>
</protein>
<dbReference type="AlphaFoldDB" id="A0A183TZL6"/>
<keyword evidence="2" id="KW-0812">Transmembrane</keyword>
<dbReference type="InterPro" id="IPR052612">
    <property type="entry name" value="ANP_Clearance_Receptor"/>
</dbReference>
<dbReference type="Gene3D" id="3.40.50.2300">
    <property type="match status" value="1"/>
</dbReference>
<evidence type="ECO:0000313" key="6">
    <source>
        <dbReference type="EMBL" id="VDM26671.1"/>
    </source>
</evidence>
<evidence type="ECO:0000256" key="1">
    <source>
        <dbReference type="ARBA" id="ARBA00004370"/>
    </source>
</evidence>
<evidence type="ECO:0000313" key="8">
    <source>
        <dbReference type="WBParaSite" id="TCNE_0000168501-mRNA-1"/>
    </source>
</evidence>
<evidence type="ECO:0000313" key="7">
    <source>
        <dbReference type="Proteomes" id="UP000050794"/>
    </source>
</evidence>
<evidence type="ECO:0000256" key="3">
    <source>
        <dbReference type="ARBA" id="ARBA00022989"/>
    </source>
</evidence>
<dbReference type="GO" id="GO:0016020">
    <property type="term" value="C:membrane"/>
    <property type="evidence" value="ECO:0007669"/>
    <property type="project" value="UniProtKB-SubCell"/>
</dbReference>
<dbReference type="InterPro" id="IPR001828">
    <property type="entry name" value="ANF_lig-bd_rcpt"/>
</dbReference>
<gene>
    <name evidence="6" type="ORF">TCNE_LOCUS1686</name>
</gene>
<feature type="domain" description="Receptor ligand binding region" evidence="5">
    <location>
        <begin position="89"/>
        <end position="199"/>
    </location>
</feature>
<dbReference type="PANTHER" id="PTHR44755">
    <property type="entry name" value="NATRIURETIC PEPTIDE RECEPTOR 3-RELATED"/>
    <property type="match status" value="1"/>
</dbReference>
<keyword evidence="7" id="KW-1185">Reference proteome</keyword>
<organism evidence="7 8">
    <name type="scientific">Toxocara canis</name>
    <name type="common">Canine roundworm</name>
    <dbReference type="NCBI Taxonomy" id="6265"/>
    <lineage>
        <taxon>Eukaryota</taxon>
        <taxon>Metazoa</taxon>
        <taxon>Ecdysozoa</taxon>
        <taxon>Nematoda</taxon>
        <taxon>Chromadorea</taxon>
        <taxon>Rhabditida</taxon>
        <taxon>Spirurina</taxon>
        <taxon>Ascaridomorpha</taxon>
        <taxon>Ascaridoidea</taxon>
        <taxon>Toxocaridae</taxon>
        <taxon>Toxocara</taxon>
    </lineage>
</organism>
<evidence type="ECO:0000256" key="4">
    <source>
        <dbReference type="ARBA" id="ARBA00023136"/>
    </source>
</evidence>
<dbReference type="PANTHER" id="PTHR44755:SF8">
    <property type="entry name" value="RECEPTOR LIGAND BINDING REGION DOMAIN-CONTAINING PROTEIN"/>
    <property type="match status" value="1"/>
</dbReference>
<dbReference type="GO" id="GO:0038023">
    <property type="term" value="F:signaling receptor activity"/>
    <property type="evidence" value="ECO:0007669"/>
    <property type="project" value="TreeGrafter"/>
</dbReference>
<dbReference type="InterPro" id="IPR028082">
    <property type="entry name" value="Peripla_BP_I"/>
</dbReference>
<reference evidence="6 7" key="2">
    <citation type="submission" date="2018-11" db="EMBL/GenBank/DDBJ databases">
        <authorList>
            <consortium name="Pathogen Informatics"/>
        </authorList>
    </citation>
    <scope>NUCLEOTIDE SEQUENCE [LARGE SCALE GENOMIC DNA]</scope>
</reference>
<dbReference type="WBParaSite" id="TCNE_0000168501-mRNA-1">
    <property type="protein sequence ID" value="TCNE_0000168501-mRNA-1"/>
    <property type="gene ID" value="TCNE_0000168501"/>
</dbReference>
<proteinExistence type="predicted"/>
<dbReference type="Proteomes" id="UP000050794">
    <property type="component" value="Unassembled WGS sequence"/>
</dbReference>